<gene>
    <name evidence="13" type="ORF">CONCODRAFT_77727</name>
</gene>
<dbReference type="SUPFAM" id="SSF52374">
    <property type="entry name" value="Nucleotidylyl transferase"/>
    <property type="match status" value="1"/>
</dbReference>
<dbReference type="AlphaFoldDB" id="A0A137PC48"/>
<evidence type="ECO:0000256" key="11">
    <source>
        <dbReference type="SAM" id="MobiDB-lite"/>
    </source>
</evidence>
<comment type="pathway">
    <text evidence="1">Lipid metabolism.</text>
</comment>
<feature type="compositionally biased region" description="Basic and acidic residues" evidence="11">
    <location>
        <begin position="1"/>
        <end position="10"/>
    </location>
</feature>
<evidence type="ECO:0000256" key="4">
    <source>
        <dbReference type="ARBA" id="ARBA00022679"/>
    </source>
</evidence>
<evidence type="ECO:0000256" key="5">
    <source>
        <dbReference type="ARBA" id="ARBA00022695"/>
    </source>
</evidence>
<evidence type="ECO:0000256" key="8">
    <source>
        <dbReference type="ARBA" id="ARBA00023264"/>
    </source>
</evidence>
<dbReference type="OrthoDB" id="17102at2759"/>
<feature type="compositionally biased region" description="Polar residues" evidence="11">
    <location>
        <begin position="12"/>
        <end position="21"/>
    </location>
</feature>
<dbReference type="GO" id="GO:0042564">
    <property type="term" value="C:NLS-dependent protein nuclear import complex"/>
    <property type="evidence" value="ECO:0007669"/>
    <property type="project" value="EnsemblFungi"/>
</dbReference>
<dbReference type="GO" id="GO:0031210">
    <property type="term" value="F:phosphatidylcholine binding"/>
    <property type="evidence" value="ECO:0007669"/>
    <property type="project" value="TreeGrafter"/>
</dbReference>
<keyword evidence="5" id="KW-0548">Nucleotidyltransferase</keyword>
<keyword evidence="6" id="KW-0443">Lipid metabolism</keyword>
<dbReference type="STRING" id="796925.A0A137PC48"/>
<dbReference type="Pfam" id="PF01467">
    <property type="entry name" value="CTP_transf_like"/>
    <property type="match status" value="1"/>
</dbReference>
<comment type="pathway">
    <text evidence="9">Phospholipid metabolism; phosphatidylcholine biosynthesis; phosphatidylcholine from phosphocholine: step 1/2.</text>
</comment>
<protein>
    <recommendedName>
        <fullName evidence="10">choline-phosphate cytidylyltransferase</fullName>
        <ecNumber evidence="10">2.7.7.15</ecNumber>
    </recommendedName>
</protein>
<keyword evidence="8" id="KW-1208">Phospholipid metabolism</keyword>
<evidence type="ECO:0000256" key="3">
    <source>
        <dbReference type="ARBA" id="ARBA00022516"/>
    </source>
</evidence>
<dbReference type="Proteomes" id="UP000070444">
    <property type="component" value="Unassembled WGS sequence"/>
</dbReference>
<keyword evidence="7" id="KW-0594">Phospholipid biosynthesis</keyword>
<dbReference type="OMA" id="KKPYQRV"/>
<dbReference type="EMBL" id="KQ964451">
    <property type="protein sequence ID" value="KXN72542.1"/>
    <property type="molecule type" value="Genomic_DNA"/>
</dbReference>
<evidence type="ECO:0000256" key="9">
    <source>
        <dbReference type="ARBA" id="ARBA00025706"/>
    </source>
</evidence>
<sequence>MVSKNQKEEIMNDSNNTSPHVSTLELNKQYSYPINPPPTDRPVRIYCDGIYDLFHFGHAKALEQAKKAFPDVYLLVGVCNDADTHSRKGRTVMNDQERYESLRHCKWVDEVIENAPWTVDQEFLDLHQIDYVAHDDIPYKSADADDVYAFVKQSGRFLPTERTEGVSTSDLITRIVKDYDKYLRRNLERGVTAKELGISFFKEQRIYMKKSYEDLQLNFKKTFTFWESKSQEFIKDFAILFGAEQLLTRMMILKTPQQSNPPSSDDESMPSPKIKSH</sequence>
<keyword evidence="3" id="KW-0444">Lipid biosynthesis</keyword>
<dbReference type="InterPro" id="IPR041723">
    <property type="entry name" value="CCT"/>
</dbReference>
<dbReference type="PANTHER" id="PTHR10739">
    <property type="entry name" value="CYTIDYLYLTRANSFERASE"/>
    <property type="match status" value="1"/>
</dbReference>
<evidence type="ECO:0000259" key="12">
    <source>
        <dbReference type="Pfam" id="PF01467"/>
    </source>
</evidence>
<feature type="region of interest" description="Disordered" evidence="11">
    <location>
        <begin position="1"/>
        <end position="21"/>
    </location>
</feature>
<dbReference type="EC" id="2.7.7.15" evidence="10"/>
<dbReference type="GO" id="GO:0005635">
    <property type="term" value="C:nuclear envelope"/>
    <property type="evidence" value="ECO:0007669"/>
    <property type="project" value="EnsemblFungi"/>
</dbReference>
<dbReference type="InterPro" id="IPR004821">
    <property type="entry name" value="Cyt_trans-like"/>
</dbReference>
<feature type="domain" description="Cytidyltransferase-like" evidence="12">
    <location>
        <begin position="46"/>
        <end position="174"/>
    </location>
</feature>
<evidence type="ECO:0000256" key="1">
    <source>
        <dbReference type="ARBA" id="ARBA00005189"/>
    </source>
</evidence>
<dbReference type="Gene3D" id="3.40.50.620">
    <property type="entry name" value="HUPs"/>
    <property type="match status" value="1"/>
</dbReference>
<reference evidence="13 14" key="1">
    <citation type="journal article" date="2015" name="Genome Biol. Evol.">
        <title>Phylogenomic analyses indicate that early fungi evolved digesting cell walls of algal ancestors of land plants.</title>
        <authorList>
            <person name="Chang Y."/>
            <person name="Wang S."/>
            <person name="Sekimoto S."/>
            <person name="Aerts A.L."/>
            <person name="Choi C."/>
            <person name="Clum A."/>
            <person name="LaButti K.M."/>
            <person name="Lindquist E.A."/>
            <person name="Yee Ngan C."/>
            <person name="Ohm R.A."/>
            <person name="Salamov A.A."/>
            <person name="Grigoriev I.V."/>
            <person name="Spatafora J.W."/>
            <person name="Berbee M.L."/>
        </authorList>
    </citation>
    <scope>NUCLEOTIDE SEQUENCE [LARGE SCALE GENOMIC DNA]</scope>
    <source>
        <strain evidence="13 14">NRRL 28638</strain>
    </source>
</reference>
<dbReference type="FunFam" id="3.40.50.620:FF:000016">
    <property type="entry name" value="Putative choline-phosphate cytidylyltransferase B"/>
    <property type="match status" value="1"/>
</dbReference>
<keyword evidence="14" id="KW-1185">Reference proteome</keyword>
<keyword evidence="4" id="KW-0808">Transferase</keyword>
<dbReference type="CDD" id="cd02174">
    <property type="entry name" value="CCT"/>
    <property type="match status" value="1"/>
</dbReference>
<dbReference type="InterPro" id="IPR045049">
    <property type="entry name" value="Pcy1-like"/>
</dbReference>
<proteinExistence type="inferred from homology"/>
<dbReference type="NCBIfam" id="TIGR00125">
    <property type="entry name" value="cyt_tran_rel"/>
    <property type="match status" value="1"/>
</dbReference>
<evidence type="ECO:0000256" key="2">
    <source>
        <dbReference type="ARBA" id="ARBA00010101"/>
    </source>
</evidence>
<evidence type="ECO:0000256" key="10">
    <source>
        <dbReference type="ARBA" id="ARBA00026101"/>
    </source>
</evidence>
<feature type="region of interest" description="Disordered" evidence="11">
    <location>
        <begin position="255"/>
        <end position="277"/>
    </location>
</feature>
<accession>A0A137PC48</accession>
<name>A0A137PC48_CONC2</name>
<comment type="similarity">
    <text evidence="2">Belongs to the cytidylyltransferase family.</text>
</comment>
<organism evidence="13 14">
    <name type="scientific">Conidiobolus coronatus (strain ATCC 28846 / CBS 209.66 / NRRL 28638)</name>
    <name type="common">Delacroixia coronata</name>
    <dbReference type="NCBI Taxonomy" id="796925"/>
    <lineage>
        <taxon>Eukaryota</taxon>
        <taxon>Fungi</taxon>
        <taxon>Fungi incertae sedis</taxon>
        <taxon>Zoopagomycota</taxon>
        <taxon>Entomophthoromycotina</taxon>
        <taxon>Entomophthoromycetes</taxon>
        <taxon>Entomophthorales</taxon>
        <taxon>Ancylistaceae</taxon>
        <taxon>Conidiobolus</taxon>
    </lineage>
</organism>
<dbReference type="InterPro" id="IPR014729">
    <property type="entry name" value="Rossmann-like_a/b/a_fold"/>
</dbReference>
<dbReference type="PANTHER" id="PTHR10739:SF13">
    <property type="entry name" value="CHOLINE-PHOSPHATE CYTIDYLYLTRANSFERASE"/>
    <property type="match status" value="1"/>
</dbReference>
<evidence type="ECO:0000313" key="14">
    <source>
        <dbReference type="Proteomes" id="UP000070444"/>
    </source>
</evidence>
<evidence type="ECO:0000256" key="6">
    <source>
        <dbReference type="ARBA" id="ARBA00023098"/>
    </source>
</evidence>
<dbReference type="GO" id="GO:0004105">
    <property type="term" value="F:choline-phosphate cytidylyltransferase activity"/>
    <property type="evidence" value="ECO:0007669"/>
    <property type="project" value="UniProtKB-EC"/>
</dbReference>
<evidence type="ECO:0000256" key="7">
    <source>
        <dbReference type="ARBA" id="ARBA00023209"/>
    </source>
</evidence>
<evidence type="ECO:0000313" key="13">
    <source>
        <dbReference type="EMBL" id="KXN72542.1"/>
    </source>
</evidence>